<reference evidence="1 2" key="1">
    <citation type="journal article" date="2023" name="Plants (Basel)">
        <title>Bridging the Gap: Combining Genomics and Transcriptomics Approaches to Understand Stylosanthes scabra, an Orphan Legume from the Brazilian Caatinga.</title>
        <authorList>
            <person name="Ferreira-Neto J.R.C."/>
            <person name="da Silva M.D."/>
            <person name="Binneck E."/>
            <person name="de Melo N.F."/>
            <person name="da Silva R.H."/>
            <person name="de Melo A.L.T.M."/>
            <person name="Pandolfi V."/>
            <person name="Bustamante F.O."/>
            <person name="Brasileiro-Vidal A.C."/>
            <person name="Benko-Iseppon A.M."/>
        </authorList>
    </citation>
    <scope>NUCLEOTIDE SEQUENCE [LARGE SCALE GENOMIC DNA]</scope>
    <source>
        <tissue evidence="1">Leaves</tissue>
    </source>
</reference>
<gene>
    <name evidence="1" type="ORF">PIB30_058656</name>
</gene>
<comment type="caution">
    <text evidence="1">The sequence shown here is derived from an EMBL/GenBank/DDBJ whole genome shotgun (WGS) entry which is preliminary data.</text>
</comment>
<name>A0ABU6XHY6_9FABA</name>
<evidence type="ECO:0000313" key="1">
    <source>
        <dbReference type="EMBL" id="MED6197655.1"/>
    </source>
</evidence>
<evidence type="ECO:0000313" key="2">
    <source>
        <dbReference type="Proteomes" id="UP001341840"/>
    </source>
</evidence>
<protein>
    <submittedName>
        <fullName evidence="1">Uncharacterized protein</fullName>
    </submittedName>
</protein>
<dbReference type="Proteomes" id="UP001341840">
    <property type="component" value="Unassembled WGS sequence"/>
</dbReference>
<keyword evidence="2" id="KW-1185">Reference proteome</keyword>
<organism evidence="1 2">
    <name type="scientific">Stylosanthes scabra</name>
    <dbReference type="NCBI Taxonomy" id="79078"/>
    <lineage>
        <taxon>Eukaryota</taxon>
        <taxon>Viridiplantae</taxon>
        <taxon>Streptophyta</taxon>
        <taxon>Embryophyta</taxon>
        <taxon>Tracheophyta</taxon>
        <taxon>Spermatophyta</taxon>
        <taxon>Magnoliopsida</taxon>
        <taxon>eudicotyledons</taxon>
        <taxon>Gunneridae</taxon>
        <taxon>Pentapetalae</taxon>
        <taxon>rosids</taxon>
        <taxon>fabids</taxon>
        <taxon>Fabales</taxon>
        <taxon>Fabaceae</taxon>
        <taxon>Papilionoideae</taxon>
        <taxon>50 kb inversion clade</taxon>
        <taxon>dalbergioids sensu lato</taxon>
        <taxon>Dalbergieae</taxon>
        <taxon>Pterocarpus clade</taxon>
        <taxon>Stylosanthes</taxon>
    </lineage>
</organism>
<proteinExistence type="predicted"/>
<accession>A0ABU6XHY6</accession>
<sequence>MKPKDGFVKGPFKGFSMHVKASMVVNPLRIVVERCDQKEAMSSASEMLAAATTAAAAAEAGSL</sequence>
<dbReference type="EMBL" id="JASCZI010211944">
    <property type="protein sequence ID" value="MED6197655.1"/>
    <property type="molecule type" value="Genomic_DNA"/>
</dbReference>